<dbReference type="Gene3D" id="3.30.420.10">
    <property type="entry name" value="Ribonuclease H-like superfamily/Ribonuclease H"/>
    <property type="match status" value="1"/>
</dbReference>
<organism evidence="4 5">
    <name type="scientific">Defluviitalea raffinosedens</name>
    <dbReference type="NCBI Taxonomy" id="1450156"/>
    <lineage>
        <taxon>Bacteria</taxon>
        <taxon>Bacillati</taxon>
        <taxon>Bacillota</taxon>
        <taxon>Clostridia</taxon>
        <taxon>Lachnospirales</taxon>
        <taxon>Defluviitaleaceae</taxon>
        <taxon>Defluviitalea</taxon>
    </lineage>
</organism>
<dbReference type="GO" id="GO:0003676">
    <property type="term" value="F:nucleic acid binding"/>
    <property type="evidence" value="ECO:0007669"/>
    <property type="project" value="InterPro"/>
</dbReference>
<evidence type="ECO:0000256" key="2">
    <source>
        <dbReference type="ARBA" id="ARBA00035032"/>
    </source>
</evidence>
<comment type="caution">
    <text evidence="4">The sequence shown here is derived from an EMBL/GenBank/DDBJ whole genome shotgun (WGS) entry which is preliminary data.</text>
</comment>
<dbReference type="EMBL" id="WSLF01000007">
    <property type="protein sequence ID" value="KAE9633664.1"/>
    <property type="molecule type" value="Genomic_DNA"/>
</dbReference>
<evidence type="ECO:0000259" key="3">
    <source>
        <dbReference type="PROSITE" id="PS50822"/>
    </source>
</evidence>
<dbReference type="AlphaFoldDB" id="A0A7C8HFB0"/>
<dbReference type="SUPFAM" id="SSF53098">
    <property type="entry name" value="Ribonuclease H-like"/>
    <property type="match status" value="1"/>
</dbReference>
<feature type="domain" description="Piwi" evidence="3">
    <location>
        <begin position="377"/>
        <end position="655"/>
    </location>
</feature>
<name>A0A7C8HFB0_9FIRM</name>
<dbReference type="InterPro" id="IPR036397">
    <property type="entry name" value="RNaseH_sf"/>
</dbReference>
<evidence type="ECO:0000313" key="4">
    <source>
        <dbReference type="EMBL" id="KAE9633664.1"/>
    </source>
</evidence>
<reference evidence="4 5" key="1">
    <citation type="submission" date="2019-12" db="EMBL/GenBank/DDBJ databases">
        <title>Defluviitalea raffinosedens, isolated from a biogas fermenter, genome sequencing and characterization.</title>
        <authorList>
            <person name="Rettenmaier R."/>
            <person name="Schneider M."/>
            <person name="Neuhaus K."/>
            <person name="Liebl W."/>
            <person name="Zverlov V."/>
        </authorList>
    </citation>
    <scope>NUCLEOTIDE SEQUENCE [LARGE SCALE GENOMIC DNA]</scope>
    <source>
        <strain evidence="4 5">249c-K6</strain>
    </source>
</reference>
<dbReference type="SMART" id="SM00950">
    <property type="entry name" value="Piwi"/>
    <property type="match status" value="1"/>
</dbReference>
<accession>A0A7C8HFB0</accession>
<dbReference type="Gene3D" id="3.40.50.2300">
    <property type="match status" value="1"/>
</dbReference>
<evidence type="ECO:0000313" key="5">
    <source>
        <dbReference type="Proteomes" id="UP000483018"/>
    </source>
</evidence>
<protein>
    <recommendedName>
        <fullName evidence="2">Protein argonaute</fullName>
    </recommendedName>
</protein>
<dbReference type="Proteomes" id="UP000483018">
    <property type="component" value="Unassembled WGS sequence"/>
</dbReference>
<dbReference type="InterPro" id="IPR012337">
    <property type="entry name" value="RNaseH-like_sf"/>
</dbReference>
<gene>
    <name evidence="4" type="ORF">GND95_08385</name>
</gene>
<dbReference type="PROSITE" id="PS50822">
    <property type="entry name" value="PIWI"/>
    <property type="match status" value="1"/>
</dbReference>
<proteinExistence type="inferred from homology"/>
<comment type="similarity">
    <text evidence="1">Belongs to the argonaute family. Long pAgo subfamily.</text>
</comment>
<dbReference type="InterPro" id="IPR003165">
    <property type="entry name" value="Piwi"/>
</dbReference>
<evidence type="ECO:0000256" key="1">
    <source>
        <dbReference type="ARBA" id="ARBA00035012"/>
    </source>
</evidence>
<dbReference type="Pfam" id="PF02171">
    <property type="entry name" value="Piwi"/>
    <property type="match status" value="1"/>
</dbReference>
<sequence>MVLITEYLIIGEGDILSGMFINFCECELNTEKAIIHKTEFIDKDWFKSLRDTNPNFTFYREGNSVYFWNPISDDAVKNIGAEYIPVDISLFTHPKIFSRMLEDKIITIFRGVSKYNIFRNKYSNTWEIVGNENLFEDVGLEVFRAVNFNTYYSSNGEKTILGFCLSTKLKNHFKWGKQDFINNGIACADLAGKDNIIFANKAAIKRYIEARGLEKQYNTKISTENELEKEFQVIKKTMKWVSNKLVNTQLYKDVIVEQCELKYLPFDENMMQYSIIPRPKRYYLNDIEGVGGRYDEQLKKFHPYSSAIFRGKRINIFVLTPRIYEGTVSDLLKKLKNNLSDVFQLNQLNFELGLIEGVNLSDYEKAMYDRKFNNIDLALIVVSETHWSLPVEKSPYYFCKAKYIGQGIPTQVVQIEKIKSSNLEYIVRNLSLSIYAKLGGTPWGIEKTEHLKKEFIIGIGSTVNEQKKTVMGIANIFDFTGKYFVGECVPLSGFDDYADKLEELLYEQLKELIGEYSDEVRLIFHIFKSPSNRYELKALSNVINRLNGKEIKYAFVHVGYGHNFRLFNNDGKENVNKGFYINISENEALISFVDKSSVPLRITVDKRSNFIDVYHLAKQIYWFSHLSCRSYMPAKKSVSILYPSLMARMTEKLKKIDGWDYDALKTVGEKLWFI</sequence>
<keyword evidence="5" id="KW-1185">Reference proteome</keyword>